<dbReference type="OrthoDB" id="9773772at2"/>
<dbReference type="SUPFAM" id="SSF56112">
    <property type="entry name" value="Protein kinase-like (PK-like)"/>
    <property type="match status" value="1"/>
</dbReference>
<evidence type="ECO:0000313" key="1">
    <source>
        <dbReference type="EMBL" id="PQL94281.1"/>
    </source>
</evidence>
<name>A0A2S8AFF3_9FLAO</name>
<gene>
    <name evidence="1" type="ORF">C4S77_03740</name>
</gene>
<evidence type="ECO:0000313" key="2">
    <source>
        <dbReference type="Proteomes" id="UP000238042"/>
    </source>
</evidence>
<sequence>MKWKIHIIEEFKYEKHLFFDIIKNFNTLGCLIFKERNTLRKIHNDVLGTLAVKSFKKPILINQYIYSTFRKSKAYRSFYNAKFLLSKNINTPKPIAFFEQKKGKKLIHSFYFSEYYNYDFTFRELIEKKEMFADWNIILQKFTEFIYKMHNSQILFKDLSPGNILIKKINNLYEFSLIDLNRMAFKDLSWDERLQNFIRLSMTEDMINIIGKTYAKLTNRNEMETIKILIDKNQIYLTKKSQKQKFKKLIGKK</sequence>
<protein>
    <recommendedName>
        <fullName evidence="3">Protein kinase domain-containing protein</fullName>
    </recommendedName>
</protein>
<dbReference type="Pfam" id="PF06293">
    <property type="entry name" value="Kdo"/>
    <property type="match status" value="1"/>
</dbReference>
<evidence type="ECO:0008006" key="3">
    <source>
        <dbReference type="Google" id="ProtNLM"/>
    </source>
</evidence>
<dbReference type="Gene3D" id="1.10.510.10">
    <property type="entry name" value="Transferase(Phosphotransferase) domain 1"/>
    <property type="match status" value="1"/>
</dbReference>
<dbReference type="InterPro" id="IPR011009">
    <property type="entry name" value="Kinase-like_dom_sf"/>
</dbReference>
<dbReference type="RefSeq" id="WP_105246168.1">
    <property type="nucleotide sequence ID" value="NZ_PSZM01000024.1"/>
</dbReference>
<dbReference type="Proteomes" id="UP000238042">
    <property type="component" value="Unassembled WGS sequence"/>
</dbReference>
<proteinExistence type="predicted"/>
<dbReference type="AlphaFoldDB" id="A0A2S8AFF3"/>
<keyword evidence="2" id="KW-1185">Reference proteome</keyword>
<reference evidence="1 2" key="1">
    <citation type="submission" date="2018-02" db="EMBL/GenBank/DDBJ databases">
        <title>Genome sequences of Apibacter spp., gut symbionts of Asian honey bees.</title>
        <authorList>
            <person name="Kwong W.K."/>
            <person name="Steele M.I."/>
            <person name="Moran N.A."/>
        </authorList>
    </citation>
    <scope>NUCLEOTIDE SEQUENCE [LARGE SCALE GENOMIC DNA]</scope>
    <source>
        <strain evidence="2">wkB301</strain>
    </source>
</reference>
<comment type="caution">
    <text evidence="1">The sequence shown here is derived from an EMBL/GenBank/DDBJ whole genome shotgun (WGS) entry which is preliminary data.</text>
</comment>
<accession>A0A2S8AFF3</accession>
<dbReference type="EMBL" id="PSZM01000024">
    <property type="protein sequence ID" value="PQL94281.1"/>
    <property type="molecule type" value="Genomic_DNA"/>
</dbReference>
<organism evidence="1 2">
    <name type="scientific">Apibacter adventoris</name>
    <dbReference type="NCBI Taxonomy" id="1679466"/>
    <lineage>
        <taxon>Bacteria</taxon>
        <taxon>Pseudomonadati</taxon>
        <taxon>Bacteroidota</taxon>
        <taxon>Flavobacteriia</taxon>
        <taxon>Flavobacteriales</taxon>
        <taxon>Weeksellaceae</taxon>
        <taxon>Apibacter</taxon>
    </lineage>
</organism>